<keyword evidence="6 8" id="KW-1133">Transmembrane helix</keyword>
<feature type="transmembrane region" description="Helical" evidence="8">
    <location>
        <begin position="155"/>
        <end position="177"/>
    </location>
</feature>
<protein>
    <submittedName>
        <fullName evidence="9">AI-2E family transporter</fullName>
    </submittedName>
</protein>
<dbReference type="EMBL" id="JACVXA010000004">
    <property type="protein sequence ID" value="MBE3636962.1"/>
    <property type="molecule type" value="Genomic_DNA"/>
</dbReference>
<gene>
    <name evidence="9" type="ORF">ICN82_01935</name>
</gene>
<evidence type="ECO:0000256" key="2">
    <source>
        <dbReference type="ARBA" id="ARBA00009773"/>
    </source>
</evidence>
<keyword evidence="4" id="KW-1003">Cell membrane</keyword>
<feature type="transmembrane region" description="Helical" evidence="8">
    <location>
        <begin position="305"/>
        <end position="336"/>
    </location>
</feature>
<feature type="transmembrane region" description="Helical" evidence="8">
    <location>
        <begin position="243"/>
        <end position="269"/>
    </location>
</feature>
<organism evidence="9 10">
    <name type="scientific">Mangrovicoccus algicola</name>
    <dbReference type="NCBI Taxonomy" id="2771008"/>
    <lineage>
        <taxon>Bacteria</taxon>
        <taxon>Pseudomonadati</taxon>
        <taxon>Pseudomonadota</taxon>
        <taxon>Alphaproteobacteria</taxon>
        <taxon>Rhodobacterales</taxon>
        <taxon>Paracoccaceae</taxon>
        <taxon>Mangrovicoccus</taxon>
    </lineage>
</organism>
<feature type="transmembrane region" description="Helical" evidence="8">
    <location>
        <begin position="36"/>
        <end position="54"/>
    </location>
</feature>
<comment type="subcellular location">
    <subcellularLocation>
        <location evidence="1">Cell membrane</location>
        <topology evidence="1">Multi-pass membrane protein</topology>
    </subcellularLocation>
</comment>
<proteinExistence type="inferred from homology"/>
<evidence type="ECO:0000256" key="4">
    <source>
        <dbReference type="ARBA" id="ARBA00022475"/>
    </source>
</evidence>
<name>A0A8J6YSJ2_9RHOB</name>
<dbReference type="PANTHER" id="PTHR21716:SF67">
    <property type="entry name" value="TRANSPORT PROTEIN YDIK-RELATED"/>
    <property type="match status" value="1"/>
</dbReference>
<keyword evidence="5 8" id="KW-0812">Transmembrane</keyword>
<dbReference type="InterPro" id="IPR002549">
    <property type="entry name" value="AI-2E-like"/>
</dbReference>
<evidence type="ECO:0000256" key="5">
    <source>
        <dbReference type="ARBA" id="ARBA00022692"/>
    </source>
</evidence>
<dbReference type="GO" id="GO:0005886">
    <property type="term" value="C:plasma membrane"/>
    <property type="evidence" value="ECO:0007669"/>
    <property type="project" value="UniProtKB-SubCell"/>
</dbReference>
<dbReference type="RefSeq" id="WP_193179145.1">
    <property type="nucleotide sequence ID" value="NZ_JACVXA010000004.1"/>
</dbReference>
<feature type="transmembrane region" description="Helical" evidence="8">
    <location>
        <begin position="215"/>
        <end position="236"/>
    </location>
</feature>
<evidence type="ECO:0000256" key="3">
    <source>
        <dbReference type="ARBA" id="ARBA00022448"/>
    </source>
</evidence>
<keyword evidence="3" id="KW-0813">Transport</keyword>
<feature type="transmembrane region" description="Helical" evidence="8">
    <location>
        <begin position="66"/>
        <end position="89"/>
    </location>
</feature>
<keyword evidence="10" id="KW-1185">Reference proteome</keyword>
<keyword evidence="7 8" id="KW-0472">Membrane</keyword>
<dbReference type="Proteomes" id="UP000609121">
    <property type="component" value="Unassembled WGS sequence"/>
</dbReference>
<dbReference type="PANTHER" id="PTHR21716">
    <property type="entry name" value="TRANSMEMBRANE PROTEIN"/>
    <property type="match status" value="1"/>
</dbReference>
<evidence type="ECO:0000256" key="1">
    <source>
        <dbReference type="ARBA" id="ARBA00004651"/>
    </source>
</evidence>
<reference evidence="9" key="1">
    <citation type="submission" date="2020-09" db="EMBL/GenBank/DDBJ databases">
        <title>A novel bacterium of genus Mangrovicoccus, isolated from South China Sea.</title>
        <authorList>
            <person name="Huang H."/>
            <person name="Mo K."/>
            <person name="Hu Y."/>
        </authorList>
    </citation>
    <scope>NUCLEOTIDE SEQUENCE</scope>
    <source>
        <strain evidence="9">HB182678</strain>
    </source>
</reference>
<dbReference type="Pfam" id="PF01594">
    <property type="entry name" value="AI-2E_transport"/>
    <property type="match status" value="1"/>
</dbReference>
<evidence type="ECO:0000313" key="9">
    <source>
        <dbReference type="EMBL" id="MBE3636962.1"/>
    </source>
</evidence>
<comment type="similarity">
    <text evidence="2">Belongs to the autoinducer-2 exporter (AI-2E) (TC 2.A.86) family.</text>
</comment>
<dbReference type="AlphaFoldDB" id="A0A8J6YSJ2"/>
<comment type="caution">
    <text evidence="9">The sequence shown here is derived from an EMBL/GenBank/DDBJ whole genome shotgun (WGS) entry which is preliminary data.</text>
</comment>
<sequence>MSQSRDAKVIDTAIRLLFLGGFCLLAFQLVAPLFGLMIWAVILAVAVYPAHAWLSARLGGRSAPSALLLTLLGLAITLGPVAVMAAQVIDAVAWMVAAVQQGSVALPSADRLAQVPLIGARLVQAWDAFGANLAQLLAQVGPVLLSTGRIVLGKVAGVGIALAMLSLSVIIMGLLFRPGPALVAQARRFANRLFAPRGAGFVDLAGATVRNVSRGVIGVAVIQALLAGIIMVAFGVPLAGPLTLVALVLGIVQIGPGPVLIPVIIWAWFAMATGWAVLFTIVMLPVMVVDNVLRPMLMARGLETPMLVILVGVLGGMFAYGLIGLFIGPVILAVFYELVTAWVNAAEPETVAPPESPGDEPSHLP</sequence>
<evidence type="ECO:0000313" key="10">
    <source>
        <dbReference type="Proteomes" id="UP000609121"/>
    </source>
</evidence>
<feature type="transmembrane region" description="Helical" evidence="8">
    <location>
        <begin position="275"/>
        <end position="293"/>
    </location>
</feature>
<evidence type="ECO:0000256" key="7">
    <source>
        <dbReference type="ARBA" id="ARBA00023136"/>
    </source>
</evidence>
<feature type="transmembrane region" description="Helical" evidence="8">
    <location>
        <begin position="12"/>
        <end position="30"/>
    </location>
</feature>
<evidence type="ECO:0000256" key="8">
    <source>
        <dbReference type="SAM" id="Phobius"/>
    </source>
</evidence>
<evidence type="ECO:0000256" key="6">
    <source>
        <dbReference type="ARBA" id="ARBA00022989"/>
    </source>
</evidence>
<accession>A0A8J6YSJ2</accession>